<reference evidence="8" key="3">
    <citation type="submission" date="2025-05" db="UniProtKB">
        <authorList>
            <consortium name="RefSeq"/>
        </authorList>
    </citation>
    <scope>NUCLEOTIDE SEQUENCE [LARGE SCALE GENOMIC DNA]</scope>
</reference>
<dbReference type="GeneID" id="105232441"/>
<dbReference type="SUPFAM" id="SSF51395">
    <property type="entry name" value="FMN-linked oxidoreductases"/>
    <property type="match status" value="1"/>
</dbReference>
<dbReference type="EMBL" id="GAKP01005685">
    <property type="protein sequence ID" value="JAC53267.1"/>
    <property type="molecule type" value="Transcribed_RNA"/>
</dbReference>
<dbReference type="GO" id="GO:0017150">
    <property type="term" value="F:tRNA dihydrouridine synthase activity"/>
    <property type="evidence" value="ECO:0007669"/>
    <property type="project" value="InterPro"/>
</dbReference>
<accession>A0A034WG31</accession>
<sequence>MNTLNIELLPQQRPHANILSIFEHEKVTSHGFVPVSAPMVRYSKLEFRRLIRQYGVKLAFTPMVIADSFIHSQKARDNEFTTCLEDIPVISQFAARDAYEFSVASQLIYPYVDGVDLNCGCPQSWAISKGYGCGLLRHPELVRDIIQTTRRLLPQSFSISVKLRLLNGLPEESIRSTVELARQLEKCGATFLTIHGRTMWQKTSDPLNIPAMAEVKKSVHIPLVVNGNIRSWQDAQELHDQTKADGVMAARGLLSNPALFDNNIEEKETPIECVQKWLDIATRAGDNIHFQCFHHHLTFMWSSHMKRKLRLEFNNFTNKQQVFDFFEERYSLKPQDTTHSNPFDYTKCVYPPVTHNSTTNKNNVEESFEGQIWNENSNGKYFNEFKEELSETETRCDNKHEDVALEGSFFTELD</sequence>
<reference evidence="7" key="1">
    <citation type="journal article" date="2014" name="BMC Genomics">
        <title>Characterizing the developmental transcriptome of the oriental fruit fly, Bactrocera dorsalis (Diptera: Tephritidae) through comparative genomic analysis with Drosophila melanogaster utilizing modENCODE datasets.</title>
        <authorList>
            <person name="Geib S.M."/>
            <person name="Calla B."/>
            <person name="Hall B."/>
            <person name="Hou S."/>
            <person name="Manoukis N.C."/>
        </authorList>
    </citation>
    <scope>NUCLEOTIDE SEQUENCE</scope>
    <source>
        <strain evidence="7">Punador</strain>
    </source>
</reference>
<organism evidence="7">
    <name type="scientific">Bactrocera dorsalis</name>
    <name type="common">Oriental fruit fly</name>
    <name type="synonym">Dacus dorsalis</name>
    <dbReference type="NCBI Taxonomy" id="27457"/>
    <lineage>
        <taxon>Eukaryota</taxon>
        <taxon>Metazoa</taxon>
        <taxon>Ecdysozoa</taxon>
        <taxon>Arthropoda</taxon>
        <taxon>Hexapoda</taxon>
        <taxon>Insecta</taxon>
        <taxon>Pterygota</taxon>
        <taxon>Neoptera</taxon>
        <taxon>Endopterygota</taxon>
        <taxon>Diptera</taxon>
        <taxon>Brachycera</taxon>
        <taxon>Muscomorpha</taxon>
        <taxon>Tephritoidea</taxon>
        <taxon>Tephritidae</taxon>
        <taxon>Bactrocera</taxon>
        <taxon>Bactrocera</taxon>
    </lineage>
</organism>
<dbReference type="PANTHER" id="PTHR11082">
    <property type="entry name" value="TRNA-DIHYDROURIDINE SYNTHASE"/>
    <property type="match status" value="1"/>
</dbReference>
<dbReference type="AlphaFoldDB" id="A0A034WG31"/>
<evidence type="ECO:0000259" key="6">
    <source>
        <dbReference type="Pfam" id="PF01207"/>
    </source>
</evidence>
<keyword evidence="8" id="KW-1185">Reference proteome</keyword>
<protein>
    <submittedName>
        <fullName evidence="7 9">tRNA-dihydrouridine(20a/20b) synthase</fullName>
    </submittedName>
</protein>
<keyword evidence="3" id="KW-0288">FMN</keyword>
<dbReference type="Pfam" id="PF01207">
    <property type="entry name" value="Dus"/>
    <property type="match status" value="1"/>
</dbReference>
<keyword evidence="4" id="KW-0819">tRNA processing</keyword>
<reference evidence="9" key="2">
    <citation type="submission" date="2025-04" db="UniProtKB">
        <authorList>
            <consortium name="RefSeq"/>
        </authorList>
    </citation>
    <scope>IDENTIFICATION</scope>
    <source>
        <strain evidence="9">Punador</strain>
    </source>
</reference>
<evidence type="ECO:0000313" key="9">
    <source>
        <dbReference type="RefSeq" id="XP_011212422.1"/>
    </source>
</evidence>
<proteinExistence type="predicted"/>
<dbReference type="CTD" id="35179"/>
<gene>
    <name evidence="7" type="primary">DUS4L</name>
    <name evidence="9" type="synonym">LOC105232441</name>
</gene>
<dbReference type="OMA" id="RYETHIT"/>
<dbReference type="PANTHER" id="PTHR11082:SF31">
    <property type="entry name" value="TRNA-DIHYDROURIDINE(20A_20B) SYNTHASE [NAD(P)+]-LIKE"/>
    <property type="match status" value="1"/>
</dbReference>
<dbReference type="KEGG" id="bdr:105232441"/>
<evidence type="ECO:0000256" key="2">
    <source>
        <dbReference type="ARBA" id="ARBA00022630"/>
    </source>
</evidence>
<dbReference type="InterPro" id="IPR035587">
    <property type="entry name" value="DUS-like_FMN-bd"/>
</dbReference>
<dbReference type="Gene3D" id="3.20.20.70">
    <property type="entry name" value="Aldolase class I"/>
    <property type="match status" value="1"/>
</dbReference>
<keyword evidence="5" id="KW-0560">Oxidoreductase</keyword>
<evidence type="ECO:0000313" key="7">
    <source>
        <dbReference type="EMBL" id="JAC53267.1"/>
    </source>
</evidence>
<dbReference type="Proteomes" id="UP001652620">
    <property type="component" value="Chromosome 1"/>
</dbReference>
<evidence type="ECO:0000313" key="8">
    <source>
        <dbReference type="Proteomes" id="UP001652620"/>
    </source>
</evidence>
<dbReference type="GO" id="GO:0050660">
    <property type="term" value="F:flavin adenine dinucleotide binding"/>
    <property type="evidence" value="ECO:0007669"/>
    <property type="project" value="InterPro"/>
</dbReference>
<keyword evidence="2" id="KW-0285">Flavoprotein</keyword>
<dbReference type="OrthoDB" id="9977870at2759"/>
<dbReference type="RefSeq" id="XP_011212422.1">
    <property type="nucleotide sequence ID" value="XM_011214120.3"/>
</dbReference>
<dbReference type="PROSITE" id="PS01136">
    <property type="entry name" value="UPF0034"/>
    <property type="match status" value="1"/>
</dbReference>
<evidence type="ECO:0000256" key="5">
    <source>
        <dbReference type="ARBA" id="ARBA00023002"/>
    </source>
</evidence>
<evidence type="ECO:0000256" key="1">
    <source>
        <dbReference type="ARBA" id="ARBA00001917"/>
    </source>
</evidence>
<comment type="cofactor">
    <cofactor evidence="1">
        <name>FMN</name>
        <dbReference type="ChEBI" id="CHEBI:58210"/>
    </cofactor>
</comment>
<dbReference type="InterPro" id="IPR013785">
    <property type="entry name" value="Aldolase_TIM"/>
</dbReference>
<dbReference type="CDD" id="cd02801">
    <property type="entry name" value="DUS_like_FMN"/>
    <property type="match status" value="1"/>
</dbReference>
<evidence type="ECO:0000256" key="3">
    <source>
        <dbReference type="ARBA" id="ARBA00022643"/>
    </source>
</evidence>
<name>A0A034WG31_BACDO</name>
<dbReference type="InterPro" id="IPR018517">
    <property type="entry name" value="tRNA_hU_synthase_CS"/>
</dbReference>
<feature type="domain" description="DUS-like FMN-binding" evidence="6">
    <location>
        <begin position="37"/>
        <end position="305"/>
    </location>
</feature>
<evidence type="ECO:0000256" key="4">
    <source>
        <dbReference type="ARBA" id="ARBA00022694"/>
    </source>
</evidence>